<sequence length="148" mass="17058">MPTDKTQVKTFYPKTPVEFSSSLLAELDNTNESNYTRQQYVKQYIEKEVAERLKELESDKRVKFDDALKKSLLKSNKDTDNVVSVASLNGKLDQTYTKLKALNEFHPMRTPQVEKAEKKVASCLKNHKGEPLNCWQQVEQFKKLASSL</sequence>
<evidence type="ECO:0000313" key="2">
    <source>
        <dbReference type="Proteomes" id="UP000662931"/>
    </source>
</evidence>
<evidence type="ECO:0000313" key="1">
    <source>
        <dbReference type="EMBL" id="QPG74730.1"/>
    </source>
</evidence>
<dbReference type="RefSeq" id="XP_038778295.1">
    <property type="nucleotide sequence ID" value="XM_038922367.1"/>
</dbReference>
<dbReference type="Proteomes" id="UP000662931">
    <property type="component" value="Chromosome 2"/>
</dbReference>
<accession>A0A875RP88</accession>
<dbReference type="InterPro" id="IPR012471">
    <property type="entry name" value="DUF1690"/>
</dbReference>
<dbReference type="EMBL" id="CP064813">
    <property type="protein sequence ID" value="QPG74730.1"/>
    <property type="molecule type" value="Genomic_DNA"/>
</dbReference>
<gene>
    <name evidence="1" type="ORF">FOA43_002063</name>
</gene>
<reference evidence="1" key="1">
    <citation type="submission" date="2020-10" db="EMBL/GenBank/DDBJ databases">
        <authorList>
            <person name="Roach M.J.R."/>
        </authorList>
    </citation>
    <scope>NUCLEOTIDE SEQUENCE</scope>
    <source>
        <strain evidence="1">CBS 1945</strain>
    </source>
</reference>
<dbReference type="OrthoDB" id="5544375at2759"/>
<dbReference type="AlphaFoldDB" id="A0A875RP88"/>
<name>A0A875RP88_EENNA</name>
<dbReference type="GeneID" id="62195464"/>
<dbReference type="Pfam" id="PF07956">
    <property type="entry name" value="DUF1690"/>
    <property type="match status" value="1"/>
</dbReference>
<protein>
    <submittedName>
        <fullName evidence="1">Uncharacterized protein</fullName>
    </submittedName>
</protein>
<organism evidence="1 2">
    <name type="scientific">Eeniella nana</name>
    <name type="common">Yeast</name>
    <name type="synonym">Brettanomyces nanus</name>
    <dbReference type="NCBI Taxonomy" id="13502"/>
    <lineage>
        <taxon>Eukaryota</taxon>
        <taxon>Fungi</taxon>
        <taxon>Dikarya</taxon>
        <taxon>Ascomycota</taxon>
        <taxon>Saccharomycotina</taxon>
        <taxon>Pichiomycetes</taxon>
        <taxon>Pichiales</taxon>
        <taxon>Pichiaceae</taxon>
        <taxon>Brettanomyces</taxon>
    </lineage>
</organism>
<proteinExistence type="predicted"/>
<dbReference type="KEGG" id="bnn:FOA43_002063"/>
<keyword evidence="2" id="KW-1185">Reference proteome</keyword>